<dbReference type="OrthoDB" id="1036575at2"/>
<evidence type="ECO:0000313" key="3">
    <source>
        <dbReference type="Proteomes" id="UP000295706"/>
    </source>
</evidence>
<feature type="domain" description="DUF5675" evidence="1">
    <location>
        <begin position="6"/>
        <end position="132"/>
    </location>
</feature>
<comment type="caution">
    <text evidence="2">The sequence shown here is derived from an EMBL/GenBank/DDBJ whole genome shotgun (WGS) entry which is preliminary data.</text>
</comment>
<dbReference type="AlphaFoldDB" id="A0A4R4KAB5"/>
<sequence length="161" mass="18903">MEIFQKRILKKENSTLSKYWVNGVWKGYILEDKDRGLKSTMTLVELLKIKVHSQTAIPTGRFEVKLRTSPAFKRKLPWLQNVPAFEYIYAHKGNWIRDTRGCLIVGLSYGQEDGEYCVRDSKKAFDPLFDEIVAALDRKEKVWWEIVEAYEEEKKPAEMLV</sequence>
<accession>A0A4R4KAB5</accession>
<evidence type="ECO:0000259" key="1">
    <source>
        <dbReference type="Pfam" id="PF18925"/>
    </source>
</evidence>
<gene>
    <name evidence="2" type="ORF">EZE20_16130</name>
</gene>
<reference evidence="2 3" key="1">
    <citation type="submission" date="2019-02" db="EMBL/GenBank/DDBJ databases">
        <title>Arundinibacter roseus gen. nov., sp. nov., a new member of the family Cytophagaceae.</title>
        <authorList>
            <person name="Szuroczki S."/>
            <person name="Khayer B."/>
            <person name="Sproer C."/>
            <person name="Toumi M."/>
            <person name="Szabo A."/>
            <person name="Felfoldi T."/>
            <person name="Schumann P."/>
            <person name="Toth E."/>
        </authorList>
    </citation>
    <scope>NUCLEOTIDE SEQUENCE [LARGE SCALE GENOMIC DNA]</scope>
    <source>
        <strain evidence="2 3">DMA-k-7a</strain>
    </source>
</reference>
<organism evidence="2 3">
    <name type="scientific">Arundinibacter roseus</name>
    <dbReference type="NCBI Taxonomy" id="2070510"/>
    <lineage>
        <taxon>Bacteria</taxon>
        <taxon>Pseudomonadati</taxon>
        <taxon>Bacteroidota</taxon>
        <taxon>Cytophagia</taxon>
        <taxon>Cytophagales</taxon>
        <taxon>Spirosomataceae</taxon>
        <taxon>Arundinibacter</taxon>
    </lineage>
</organism>
<evidence type="ECO:0000313" key="2">
    <source>
        <dbReference type="EMBL" id="TDB63301.1"/>
    </source>
</evidence>
<dbReference type="InterPro" id="IPR043732">
    <property type="entry name" value="DUF5675"/>
</dbReference>
<dbReference type="RefSeq" id="WP_132119536.1">
    <property type="nucleotide sequence ID" value="NZ_SMJU01000010.1"/>
</dbReference>
<dbReference type="EMBL" id="SMJU01000010">
    <property type="protein sequence ID" value="TDB63301.1"/>
    <property type="molecule type" value="Genomic_DNA"/>
</dbReference>
<protein>
    <recommendedName>
        <fullName evidence="1">DUF5675 domain-containing protein</fullName>
    </recommendedName>
</protein>
<proteinExistence type="predicted"/>
<keyword evidence="3" id="KW-1185">Reference proteome</keyword>
<dbReference type="Pfam" id="PF18925">
    <property type="entry name" value="DUF5675"/>
    <property type="match status" value="1"/>
</dbReference>
<name>A0A4R4KAB5_9BACT</name>
<dbReference type="Proteomes" id="UP000295706">
    <property type="component" value="Unassembled WGS sequence"/>
</dbReference>